<keyword evidence="4" id="KW-1185">Reference proteome</keyword>
<dbReference type="EMBL" id="NOXS01000030">
    <property type="protein sequence ID" value="OYQ19693.1"/>
    <property type="molecule type" value="Genomic_DNA"/>
</dbReference>
<protein>
    <recommendedName>
        <fullName evidence="5">Outer membrane protein beta-barrel domain-containing protein</fullName>
    </recommendedName>
</protein>
<dbReference type="SUPFAM" id="SSF56935">
    <property type="entry name" value="Porins"/>
    <property type="match status" value="1"/>
</dbReference>
<dbReference type="AlphaFoldDB" id="A0A255XRW7"/>
<evidence type="ECO:0008006" key="5">
    <source>
        <dbReference type="Google" id="ProtNLM"/>
    </source>
</evidence>
<feature type="chain" id="PRO_5012671425" description="Outer membrane protein beta-barrel domain-containing protein" evidence="2">
    <location>
        <begin position="34"/>
        <end position="444"/>
    </location>
</feature>
<accession>A0A255XRW7</accession>
<gene>
    <name evidence="3" type="ORF">CHR90_06100</name>
</gene>
<dbReference type="Pfam" id="PF10082">
    <property type="entry name" value="BBP2_2"/>
    <property type="match status" value="1"/>
</dbReference>
<dbReference type="OrthoDB" id="7398962at2"/>
<evidence type="ECO:0000256" key="2">
    <source>
        <dbReference type="SAM" id="SignalP"/>
    </source>
</evidence>
<evidence type="ECO:0000313" key="4">
    <source>
        <dbReference type="Proteomes" id="UP000216361"/>
    </source>
</evidence>
<dbReference type="Proteomes" id="UP000216361">
    <property type="component" value="Unassembled WGS sequence"/>
</dbReference>
<dbReference type="InterPro" id="IPR018759">
    <property type="entry name" value="BBP2_2"/>
</dbReference>
<evidence type="ECO:0000313" key="3">
    <source>
        <dbReference type="EMBL" id="OYQ19693.1"/>
    </source>
</evidence>
<reference evidence="3 4" key="1">
    <citation type="submission" date="2017-07" db="EMBL/GenBank/DDBJ databases">
        <title>Elstera cyanobacteriorum sp. nov., a novel bacterium isolated from cyanobacterial aggregates in a eutrophic lake.</title>
        <authorList>
            <person name="Cai H."/>
        </authorList>
    </citation>
    <scope>NUCLEOTIDE SEQUENCE [LARGE SCALE GENOMIC DNA]</scope>
    <source>
        <strain evidence="3 4">TH019</strain>
    </source>
</reference>
<evidence type="ECO:0000256" key="1">
    <source>
        <dbReference type="SAM" id="MobiDB-lite"/>
    </source>
</evidence>
<organism evidence="3 4">
    <name type="scientific">Elstera cyanobacteriorum</name>
    <dbReference type="NCBI Taxonomy" id="2022747"/>
    <lineage>
        <taxon>Bacteria</taxon>
        <taxon>Pseudomonadati</taxon>
        <taxon>Pseudomonadota</taxon>
        <taxon>Alphaproteobacteria</taxon>
        <taxon>Rhodospirillales</taxon>
        <taxon>Rhodospirillaceae</taxon>
        <taxon>Elstera</taxon>
    </lineage>
</organism>
<feature type="signal peptide" evidence="2">
    <location>
        <begin position="1"/>
        <end position="33"/>
    </location>
</feature>
<proteinExistence type="predicted"/>
<keyword evidence="2" id="KW-0732">Signal</keyword>
<comment type="caution">
    <text evidence="3">The sequence shown here is derived from an EMBL/GenBank/DDBJ whole genome shotgun (WGS) entry which is preliminary data.</text>
</comment>
<feature type="region of interest" description="Disordered" evidence="1">
    <location>
        <begin position="42"/>
        <end position="67"/>
    </location>
</feature>
<sequence length="444" mass="48149">MPAMIPPCRPPHRSLLPSTLAVLLATISSMAVAQSYHRPILIENQPPQDPRDPSGEDQPGVMTRAYPEFSPPGMTLGGFTLTPRLMTDIGYSDNIYARPRNSQASAIGVLTPEAELQSNWSRHLLQAAVSAEAKRYASEKSENVENYRVSLGGGLDIATGSVLTGAVKRQRFHDLRGDPENEVRTREPTPFDLTAGNIAFQQQLGDLSFRLEGSGSSYEFQSGTGVNGRTIDGADRSYATLGGLGRVSYALSPDFSVFGEGGWQNRTYDRPRGNGLSSRNSTGPTVNSGFSFALGGLWSGEVAVGYAERDIDDAKFGSVSAMTARASLLWNVTRATSLRGQAVRAVGETAVGPSVAYIGTTYWFGIEHQLQSDLLLGANVSTRTLDYVHSPDQTDILSVGARATWFINRNFRAQAEYNFSRRDGTLPDSNFDRNIGVLRFVSSF</sequence>
<name>A0A255XRW7_9PROT</name>